<keyword evidence="2" id="KW-1185">Reference proteome</keyword>
<dbReference type="AlphaFoldDB" id="A0A8X6N7Z8"/>
<dbReference type="EMBL" id="BMAW01101509">
    <property type="protein sequence ID" value="GFS99684.1"/>
    <property type="molecule type" value="Genomic_DNA"/>
</dbReference>
<dbReference type="OrthoDB" id="10666737at2759"/>
<comment type="caution">
    <text evidence="1">The sequence shown here is derived from an EMBL/GenBank/DDBJ whole genome shotgun (WGS) entry which is preliminary data.</text>
</comment>
<reference evidence="1" key="1">
    <citation type="submission" date="2020-08" db="EMBL/GenBank/DDBJ databases">
        <title>Multicomponent nature underlies the extraordinary mechanical properties of spider dragline silk.</title>
        <authorList>
            <person name="Kono N."/>
            <person name="Nakamura H."/>
            <person name="Mori M."/>
            <person name="Yoshida Y."/>
            <person name="Ohtoshi R."/>
            <person name="Malay A.D."/>
            <person name="Moran D.A.P."/>
            <person name="Tomita M."/>
            <person name="Numata K."/>
            <person name="Arakawa K."/>
        </authorList>
    </citation>
    <scope>NUCLEOTIDE SEQUENCE</scope>
</reference>
<proteinExistence type="predicted"/>
<accession>A0A8X6N7Z8</accession>
<dbReference type="Proteomes" id="UP000887013">
    <property type="component" value="Unassembled WGS sequence"/>
</dbReference>
<evidence type="ECO:0000313" key="2">
    <source>
        <dbReference type="Proteomes" id="UP000887013"/>
    </source>
</evidence>
<organism evidence="1 2">
    <name type="scientific">Nephila pilipes</name>
    <name type="common">Giant wood spider</name>
    <name type="synonym">Nephila maculata</name>
    <dbReference type="NCBI Taxonomy" id="299642"/>
    <lineage>
        <taxon>Eukaryota</taxon>
        <taxon>Metazoa</taxon>
        <taxon>Ecdysozoa</taxon>
        <taxon>Arthropoda</taxon>
        <taxon>Chelicerata</taxon>
        <taxon>Arachnida</taxon>
        <taxon>Araneae</taxon>
        <taxon>Araneomorphae</taxon>
        <taxon>Entelegynae</taxon>
        <taxon>Araneoidea</taxon>
        <taxon>Nephilidae</taxon>
        <taxon>Nephila</taxon>
    </lineage>
</organism>
<sequence>MDYHEYSTDKKKIGIQVTDKMSMHSELSHNLEPKKGKEGKEDIPFQILEEMNSEEEKSESDEIEKVYLLFGDGNIFKDEGNVNEYIKNGIIVHLQDFGYNVYEIMKNKLSCIQIHPIFLVYIDP</sequence>
<name>A0A8X6N7Z8_NEPPI</name>
<protein>
    <submittedName>
        <fullName evidence="1">Uncharacterized protein</fullName>
    </submittedName>
</protein>
<evidence type="ECO:0000313" key="1">
    <source>
        <dbReference type="EMBL" id="GFS99684.1"/>
    </source>
</evidence>
<gene>
    <name evidence="1" type="ORF">NPIL_696621</name>
</gene>